<protein>
    <submittedName>
        <fullName evidence="1">Uncharacterized protein</fullName>
    </submittedName>
</protein>
<accession>A0A0C2XH39</accession>
<dbReference type="InParanoid" id="A0A0C2XH39"/>
<dbReference type="AlphaFoldDB" id="A0A0C2XH39"/>
<dbReference type="Proteomes" id="UP000054549">
    <property type="component" value="Unassembled WGS sequence"/>
</dbReference>
<sequence length="99" mass="10794">MGVVTIPVSGVLTCAHLDKMDDHDMQNEQRIVVEPNQRYLTTQIGLLVAIEKASNVPVMAGSESGDSKRGTSRICLCVSDMVCTVFYHVFHNLDVVGVC</sequence>
<dbReference type="EMBL" id="KN818229">
    <property type="protein sequence ID" value="KIL68263.1"/>
    <property type="molecule type" value="Genomic_DNA"/>
</dbReference>
<proteinExistence type="predicted"/>
<dbReference type="HOGENOM" id="CLU_2319821_0_0_1"/>
<keyword evidence="2" id="KW-1185">Reference proteome</keyword>
<name>A0A0C2XH39_AMAMK</name>
<reference evidence="1 2" key="1">
    <citation type="submission" date="2014-04" db="EMBL/GenBank/DDBJ databases">
        <title>Evolutionary Origins and Diversification of the Mycorrhizal Mutualists.</title>
        <authorList>
            <consortium name="DOE Joint Genome Institute"/>
            <consortium name="Mycorrhizal Genomics Consortium"/>
            <person name="Kohler A."/>
            <person name="Kuo A."/>
            <person name="Nagy L.G."/>
            <person name="Floudas D."/>
            <person name="Copeland A."/>
            <person name="Barry K.W."/>
            <person name="Cichocki N."/>
            <person name="Veneault-Fourrey C."/>
            <person name="LaButti K."/>
            <person name="Lindquist E.A."/>
            <person name="Lipzen A."/>
            <person name="Lundell T."/>
            <person name="Morin E."/>
            <person name="Murat C."/>
            <person name="Riley R."/>
            <person name="Ohm R."/>
            <person name="Sun H."/>
            <person name="Tunlid A."/>
            <person name="Henrissat B."/>
            <person name="Grigoriev I.V."/>
            <person name="Hibbett D.S."/>
            <person name="Martin F."/>
        </authorList>
    </citation>
    <scope>NUCLEOTIDE SEQUENCE [LARGE SCALE GENOMIC DNA]</scope>
    <source>
        <strain evidence="1 2">Koide BX008</strain>
    </source>
</reference>
<gene>
    <name evidence="1" type="ORF">M378DRAFT_158798</name>
</gene>
<organism evidence="1 2">
    <name type="scientific">Amanita muscaria (strain Koide BX008)</name>
    <dbReference type="NCBI Taxonomy" id="946122"/>
    <lineage>
        <taxon>Eukaryota</taxon>
        <taxon>Fungi</taxon>
        <taxon>Dikarya</taxon>
        <taxon>Basidiomycota</taxon>
        <taxon>Agaricomycotina</taxon>
        <taxon>Agaricomycetes</taxon>
        <taxon>Agaricomycetidae</taxon>
        <taxon>Agaricales</taxon>
        <taxon>Pluteineae</taxon>
        <taxon>Amanitaceae</taxon>
        <taxon>Amanita</taxon>
    </lineage>
</organism>
<evidence type="ECO:0000313" key="1">
    <source>
        <dbReference type="EMBL" id="KIL68263.1"/>
    </source>
</evidence>
<evidence type="ECO:0000313" key="2">
    <source>
        <dbReference type="Proteomes" id="UP000054549"/>
    </source>
</evidence>